<feature type="domain" description="G-protein coupled receptors family 1 profile" evidence="6">
    <location>
        <begin position="1"/>
        <end position="56"/>
    </location>
</feature>
<evidence type="ECO:0000313" key="7">
    <source>
        <dbReference type="EMBL" id="ELU10308.1"/>
    </source>
</evidence>
<proteinExistence type="predicted"/>
<dbReference type="PROSITE" id="PS50262">
    <property type="entry name" value="G_PROTEIN_RECEP_F1_2"/>
    <property type="match status" value="1"/>
</dbReference>
<dbReference type="AlphaFoldDB" id="R7UUJ3"/>
<evidence type="ECO:0000256" key="5">
    <source>
        <dbReference type="SAM" id="Phobius"/>
    </source>
</evidence>
<evidence type="ECO:0000259" key="6">
    <source>
        <dbReference type="PROSITE" id="PS50262"/>
    </source>
</evidence>
<dbReference type="InterPro" id="IPR002120">
    <property type="entry name" value="TRH_rcpt_1"/>
</dbReference>
<reference evidence="9" key="1">
    <citation type="submission" date="2012-12" db="EMBL/GenBank/DDBJ databases">
        <authorList>
            <person name="Hellsten U."/>
            <person name="Grimwood J."/>
            <person name="Chapman J.A."/>
            <person name="Shapiro H."/>
            <person name="Aerts A."/>
            <person name="Otillar R.P."/>
            <person name="Terry A.Y."/>
            <person name="Boore J.L."/>
            <person name="Simakov O."/>
            <person name="Marletaz F."/>
            <person name="Cho S.-J."/>
            <person name="Edsinger-Gonzales E."/>
            <person name="Havlak P."/>
            <person name="Kuo D.-H."/>
            <person name="Larsson T."/>
            <person name="Lv J."/>
            <person name="Arendt D."/>
            <person name="Savage R."/>
            <person name="Osoegawa K."/>
            <person name="de Jong P."/>
            <person name="Lindberg D.R."/>
            <person name="Seaver E.C."/>
            <person name="Weisblat D.A."/>
            <person name="Putnam N.H."/>
            <person name="Grigoriev I.V."/>
            <person name="Rokhsar D.S."/>
        </authorList>
    </citation>
    <scope>NUCLEOTIDE SEQUENCE</scope>
    <source>
        <strain evidence="9">I ESC-2004</strain>
    </source>
</reference>
<evidence type="ECO:0000256" key="4">
    <source>
        <dbReference type="ARBA" id="ARBA00023136"/>
    </source>
</evidence>
<evidence type="ECO:0000256" key="2">
    <source>
        <dbReference type="ARBA" id="ARBA00022692"/>
    </source>
</evidence>
<dbReference type="EnsemblMetazoa" id="CapteT48759">
    <property type="protein sequence ID" value="CapteP48759"/>
    <property type="gene ID" value="CapteG48759"/>
</dbReference>
<dbReference type="EMBL" id="AMQN01006088">
    <property type="status" value="NOT_ANNOTATED_CDS"/>
    <property type="molecule type" value="Genomic_DNA"/>
</dbReference>
<comment type="subcellular location">
    <subcellularLocation>
        <location evidence="1">Membrane</location>
    </subcellularLocation>
</comment>
<feature type="transmembrane region" description="Helical" evidence="5">
    <location>
        <begin position="34"/>
        <end position="59"/>
    </location>
</feature>
<feature type="transmembrane region" description="Helical" evidence="5">
    <location>
        <begin position="7"/>
        <end position="28"/>
    </location>
</feature>
<dbReference type="GO" id="GO:0016020">
    <property type="term" value="C:membrane"/>
    <property type="evidence" value="ECO:0007669"/>
    <property type="project" value="UniProtKB-SubCell"/>
</dbReference>
<evidence type="ECO:0000313" key="9">
    <source>
        <dbReference type="Proteomes" id="UP000014760"/>
    </source>
</evidence>
<dbReference type="OrthoDB" id="6376512at2759"/>
<accession>R7UUJ3</accession>
<evidence type="ECO:0000313" key="8">
    <source>
        <dbReference type="EnsemblMetazoa" id="CapteP48759"/>
    </source>
</evidence>
<keyword evidence="3 5" id="KW-1133">Transmembrane helix</keyword>
<name>R7UUJ3_CAPTE</name>
<dbReference type="PANTHER" id="PTHR46061:SF3">
    <property type="entry name" value="THYROTROPIN-RELEASING HORMONE RECEPTOR"/>
    <property type="match status" value="1"/>
</dbReference>
<dbReference type="Proteomes" id="UP000014760">
    <property type="component" value="Unassembled WGS sequence"/>
</dbReference>
<protein>
    <recommendedName>
        <fullName evidence="6">G-protein coupled receptors family 1 profile domain-containing protein</fullName>
    </recommendedName>
</protein>
<organism evidence="7">
    <name type="scientific">Capitella teleta</name>
    <name type="common">Polychaete worm</name>
    <dbReference type="NCBI Taxonomy" id="283909"/>
    <lineage>
        <taxon>Eukaryota</taxon>
        <taxon>Metazoa</taxon>
        <taxon>Spiralia</taxon>
        <taxon>Lophotrochozoa</taxon>
        <taxon>Annelida</taxon>
        <taxon>Polychaeta</taxon>
        <taxon>Sedentaria</taxon>
        <taxon>Scolecida</taxon>
        <taxon>Capitellidae</taxon>
        <taxon>Capitella</taxon>
    </lineage>
</organism>
<dbReference type="PANTHER" id="PTHR46061">
    <property type="entry name" value="THYROTROPIN-RELEASING HORMONE RECEPTOR"/>
    <property type="match status" value="1"/>
</dbReference>
<dbReference type="EMBL" id="KB297594">
    <property type="protein sequence ID" value="ELU10308.1"/>
    <property type="molecule type" value="Genomic_DNA"/>
</dbReference>
<feature type="non-terminal residue" evidence="7">
    <location>
        <position position="73"/>
    </location>
</feature>
<dbReference type="GO" id="GO:0004997">
    <property type="term" value="F:thyrotropin-releasing hormone receptor activity"/>
    <property type="evidence" value="ECO:0007669"/>
    <property type="project" value="InterPro"/>
</dbReference>
<dbReference type="Gene3D" id="1.20.1070.10">
    <property type="entry name" value="Rhodopsin 7-helix transmembrane proteins"/>
    <property type="match status" value="1"/>
</dbReference>
<dbReference type="InterPro" id="IPR017452">
    <property type="entry name" value="GPCR_Rhodpsn_7TM"/>
</dbReference>
<gene>
    <name evidence="7" type="ORF">CAPTEDRAFT_48759</name>
</gene>
<dbReference type="STRING" id="283909.R7UUJ3"/>
<keyword evidence="9" id="KW-1185">Reference proteome</keyword>
<dbReference type="HOGENOM" id="CLU_2711938_0_0_1"/>
<reference evidence="8" key="3">
    <citation type="submission" date="2015-06" db="UniProtKB">
        <authorList>
            <consortium name="EnsemblMetazoa"/>
        </authorList>
    </citation>
    <scope>IDENTIFICATION</scope>
</reference>
<keyword evidence="4 5" id="KW-0472">Membrane</keyword>
<reference evidence="7 9" key="2">
    <citation type="journal article" date="2013" name="Nature">
        <title>Insights into bilaterian evolution from three spiralian genomes.</title>
        <authorList>
            <person name="Simakov O."/>
            <person name="Marletaz F."/>
            <person name="Cho S.J."/>
            <person name="Edsinger-Gonzales E."/>
            <person name="Havlak P."/>
            <person name="Hellsten U."/>
            <person name="Kuo D.H."/>
            <person name="Larsson T."/>
            <person name="Lv J."/>
            <person name="Arendt D."/>
            <person name="Savage R."/>
            <person name="Osoegawa K."/>
            <person name="de Jong P."/>
            <person name="Grimwood J."/>
            <person name="Chapman J.A."/>
            <person name="Shapiro H."/>
            <person name="Aerts A."/>
            <person name="Otillar R.P."/>
            <person name="Terry A.Y."/>
            <person name="Boore J.L."/>
            <person name="Grigoriev I.V."/>
            <person name="Lindberg D.R."/>
            <person name="Seaver E.C."/>
            <person name="Weisblat D.A."/>
            <person name="Putnam N.H."/>
            <person name="Rokhsar D.S."/>
        </authorList>
    </citation>
    <scope>NUCLEOTIDE SEQUENCE</scope>
    <source>
        <strain evidence="7 9">I ESC-2004</strain>
    </source>
</reference>
<keyword evidence="2 5" id="KW-0812">Transmembrane</keyword>
<dbReference type="SUPFAM" id="SSF81321">
    <property type="entry name" value="Family A G protein-coupled receptor-like"/>
    <property type="match status" value="1"/>
</dbReference>
<evidence type="ECO:0000256" key="3">
    <source>
        <dbReference type="ARBA" id="ARBA00022989"/>
    </source>
</evidence>
<feature type="non-terminal residue" evidence="7">
    <location>
        <position position="1"/>
    </location>
</feature>
<evidence type="ECO:0000256" key="1">
    <source>
        <dbReference type="ARBA" id="ARBA00004370"/>
    </source>
</evidence>
<sequence>TRMVTVVIGAFALLWAPHVFLSIFSLVGSKKLSGFYISMCADLFVIANSGINIVIYFLMNRKFRLAFISLCHC</sequence>